<dbReference type="AlphaFoldDB" id="A0A429ZWT1"/>
<proteinExistence type="predicted"/>
<sequence length="117" mass="13798">MVGDQVSTHEDIKKRVKVRESKISDELLDEYLTTALDRIKLYTGINDLPIEFNSIIVDVVLAMYRRKYYEGIEQEKADVFSVKFINNILSQFDREFQNYKRKKAEELNNLSGKIVFK</sequence>
<reference evidence="1 2" key="1">
    <citation type="submission" date="2017-05" db="EMBL/GenBank/DDBJ databases">
        <title>Vagococcus spp. assemblies.</title>
        <authorList>
            <person name="Gulvik C.A."/>
        </authorList>
    </citation>
    <scope>NUCLEOTIDE SEQUENCE [LARGE SCALE GENOMIC DNA]</scope>
    <source>
        <strain evidence="1 2">SS1995</strain>
    </source>
</reference>
<evidence type="ECO:0008006" key="3">
    <source>
        <dbReference type="Google" id="ProtNLM"/>
    </source>
</evidence>
<gene>
    <name evidence="1" type="ORF">CBF37_08095</name>
</gene>
<name>A0A429ZWT1_9ENTE</name>
<protein>
    <recommendedName>
        <fullName evidence="3">DNA-packaging protein</fullName>
    </recommendedName>
</protein>
<comment type="caution">
    <text evidence="1">The sequence shown here is derived from an EMBL/GenBank/DDBJ whole genome shotgun (WGS) entry which is preliminary data.</text>
</comment>
<evidence type="ECO:0000313" key="2">
    <source>
        <dbReference type="Proteomes" id="UP000287857"/>
    </source>
</evidence>
<organism evidence="1 2">
    <name type="scientific">Vagococcus vulneris</name>
    <dbReference type="NCBI Taxonomy" id="1977869"/>
    <lineage>
        <taxon>Bacteria</taxon>
        <taxon>Bacillati</taxon>
        <taxon>Bacillota</taxon>
        <taxon>Bacilli</taxon>
        <taxon>Lactobacillales</taxon>
        <taxon>Enterococcaceae</taxon>
        <taxon>Vagococcus</taxon>
    </lineage>
</organism>
<evidence type="ECO:0000313" key="1">
    <source>
        <dbReference type="EMBL" id="RST98264.1"/>
    </source>
</evidence>
<dbReference type="Pfam" id="PF05135">
    <property type="entry name" value="Phage_connect_1"/>
    <property type="match status" value="1"/>
</dbReference>
<dbReference type="InterPro" id="IPR021146">
    <property type="entry name" value="Phage_gp6-like_head-tail"/>
</dbReference>
<dbReference type="EMBL" id="NGJS01000011">
    <property type="protein sequence ID" value="RST98264.1"/>
    <property type="molecule type" value="Genomic_DNA"/>
</dbReference>
<dbReference type="Proteomes" id="UP000287857">
    <property type="component" value="Unassembled WGS sequence"/>
</dbReference>
<accession>A0A429ZWT1</accession>
<keyword evidence="2" id="KW-1185">Reference proteome</keyword>